<dbReference type="GO" id="GO:0017056">
    <property type="term" value="F:structural constituent of nuclear pore"/>
    <property type="evidence" value="ECO:0007669"/>
    <property type="project" value="InterPro"/>
</dbReference>
<keyword evidence="5" id="KW-0811">Translocation</keyword>
<dbReference type="GO" id="GO:0005643">
    <property type="term" value="C:nuclear pore"/>
    <property type="evidence" value="ECO:0007669"/>
    <property type="project" value="UniProtKB-SubCell"/>
</dbReference>
<evidence type="ECO:0000256" key="7">
    <source>
        <dbReference type="ARBA" id="ARBA00023242"/>
    </source>
</evidence>
<keyword evidence="4" id="KW-0653">Protein transport</keyword>
<reference evidence="8" key="1">
    <citation type="submission" date="2021-02" db="EMBL/GenBank/DDBJ databases">
        <authorList>
            <person name="Bekaert M."/>
        </authorList>
    </citation>
    <scope>NUCLEOTIDE SEQUENCE</scope>
    <source>
        <strain evidence="8">IoA-00</strain>
    </source>
</reference>
<dbReference type="Pfam" id="PF10168">
    <property type="entry name" value="Nup88"/>
    <property type="match status" value="3"/>
</dbReference>
<evidence type="ECO:0000256" key="3">
    <source>
        <dbReference type="ARBA" id="ARBA00022816"/>
    </source>
</evidence>
<keyword evidence="6" id="KW-0906">Nuclear pore complex</keyword>
<evidence type="ECO:0000256" key="2">
    <source>
        <dbReference type="ARBA" id="ARBA00022448"/>
    </source>
</evidence>
<dbReference type="GO" id="GO:0006406">
    <property type="term" value="P:mRNA export from nucleus"/>
    <property type="evidence" value="ECO:0007669"/>
    <property type="project" value="TreeGrafter"/>
</dbReference>
<evidence type="ECO:0000256" key="4">
    <source>
        <dbReference type="ARBA" id="ARBA00022927"/>
    </source>
</evidence>
<evidence type="ECO:0000313" key="8">
    <source>
        <dbReference type="EMBL" id="CAF2991304.1"/>
    </source>
</evidence>
<accession>A0A7R8D1H6</accession>
<gene>
    <name evidence="8" type="ORF">LSAA_12745</name>
</gene>
<keyword evidence="2" id="KW-0813">Transport</keyword>
<name>A0A7R8D1H6_LEPSM</name>
<keyword evidence="7" id="KW-0539">Nucleus</keyword>
<proteinExistence type="predicted"/>
<dbReference type="AlphaFoldDB" id="A0A7R8D1H6"/>
<dbReference type="InterPro" id="IPR019321">
    <property type="entry name" value="Nucleoporin_Nup88"/>
</dbReference>
<evidence type="ECO:0000256" key="1">
    <source>
        <dbReference type="ARBA" id="ARBA00004567"/>
    </source>
</evidence>
<evidence type="ECO:0000313" key="9">
    <source>
        <dbReference type="Proteomes" id="UP000675881"/>
    </source>
</evidence>
<dbReference type="EMBL" id="HG994586">
    <property type="protein sequence ID" value="CAF2991304.1"/>
    <property type="molecule type" value="Genomic_DNA"/>
</dbReference>
<comment type="subcellular location">
    <subcellularLocation>
        <location evidence="1">Nucleus</location>
        <location evidence="1">Nuclear pore complex</location>
    </subcellularLocation>
</comment>
<sequence length="605" mass="68610">MKCEKLNEAGLKALAELHHEVEDESTEILESKDDHIFVWDSKSSMIICIHLGESDPPVQKFSLTDPPMFSVNRLEVSRGGRWIALSVVHMEKLLIQQVGWHPGSPHESHLCVLSSDNFLRIYDLDSSLGDESPIRAVTLRHTPLFAQSHYSIKSSLGETAVGFSFAPPTEEESPMDQEWPVFILLGNGSVYCLMFNVLHDKKPHRVMGPIPVKHESPEDFCRILCLHPMISSPPIIVLATLGGTLYHCLILHEESDDEASSQISEWSASVINAEDACFSLHVFESIELELGLMFKSEKLEQRKPFDYPIALHPDPTTPGRYFCSHGAGVHCVEVPMIFQLVKMAMNPRGGGRSIGSSYFKCLQFHFMPIKAVKNSPVKKKTNKEPFDERMKMLLQKSSSHPLIKSAKGTDLSPKECLEILTRSTQVLREEYLGRLKLVRTEIGIRVITLKRQKDQQKEMLKKLDDDRIILKDNAGLIAEKYEDLKDNGNSLISRIEVVLQNIQKRLPISSDAELSMNKELVGVNKKMKELKLSLDQVKAKDKYQFKQIEKSQLINNTQRWRSNPKANDLDDYQLESVKDILQQDSLQISDLVRSLNASKKKLSCF</sequence>
<evidence type="ECO:0000256" key="6">
    <source>
        <dbReference type="ARBA" id="ARBA00023132"/>
    </source>
</evidence>
<dbReference type="PANTHER" id="PTHR13257">
    <property type="entry name" value="NUCLEOPORIN NUP84-RELATED"/>
    <property type="match status" value="1"/>
</dbReference>
<dbReference type="GO" id="GO:0000055">
    <property type="term" value="P:ribosomal large subunit export from nucleus"/>
    <property type="evidence" value="ECO:0007669"/>
    <property type="project" value="InterPro"/>
</dbReference>
<dbReference type="PANTHER" id="PTHR13257:SF0">
    <property type="entry name" value="NUCLEAR PORE COMPLEX PROTEIN NUP88"/>
    <property type="match status" value="1"/>
</dbReference>
<evidence type="ECO:0000256" key="5">
    <source>
        <dbReference type="ARBA" id="ARBA00023010"/>
    </source>
</evidence>
<dbReference type="GO" id="GO:0006606">
    <property type="term" value="P:protein import into nucleus"/>
    <property type="evidence" value="ECO:0007669"/>
    <property type="project" value="TreeGrafter"/>
</dbReference>
<dbReference type="GO" id="GO:0000056">
    <property type="term" value="P:ribosomal small subunit export from nucleus"/>
    <property type="evidence" value="ECO:0007669"/>
    <property type="project" value="InterPro"/>
</dbReference>
<dbReference type="InterPro" id="IPR037700">
    <property type="entry name" value="NUP88/NUP82"/>
</dbReference>
<dbReference type="Proteomes" id="UP000675881">
    <property type="component" value="Chromosome 7"/>
</dbReference>
<keyword evidence="9" id="KW-1185">Reference proteome</keyword>
<protein>
    <submittedName>
        <fullName evidence="8">NUP88</fullName>
    </submittedName>
</protein>
<dbReference type="OrthoDB" id="341482at2759"/>
<keyword evidence="3" id="KW-0509">mRNA transport</keyword>
<organism evidence="8 9">
    <name type="scientific">Lepeophtheirus salmonis</name>
    <name type="common">Salmon louse</name>
    <name type="synonym">Caligus salmonis</name>
    <dbReference type="NCBI Taxonomy" id="72036"/>
    <lineage>
        <taxon>Eukaryota</taxon>
        <taxon>Metazoa</taxon>
        <taxon>Ecdysozoa</taxon>
        <taxon>Arthropoda</taxon>
        <taxon>Crustacea</taxon>
        <taxon>Multicrustacea</taxon>
        <taxon>Hexanauplia</taxon>
        <taxon>Copepoda</taxon>
        <taxon>Siphonostomatoida</taxon>
        <taxon>Caligidae</taxon>
        <taxon>Lepeophtheirus</taxon>
    </lineage>
</organism>